<name>A0ABT8LJ36_9BACT</name>
<feature type="domain" description="UspA" evidence="2">
    <location>
        <begin position="152"/>
        <end position="276"/>
    </location>
</feature>
<dbReference type="PRINTS" id="PR01438">
    <property type="entry name" value="UNVRSLSTRESS"/>
</dbReference>
<sequence>MHDAKILVPTDFSLCAKNALNFAIMIAKKLNAKLLLMHAYQVPLSTMDPAAGAYFSVSVSGIEDNIKSEFDLFKETTPELQDVDYQILVEQNLTKNAILSACESHGCSLVVMGTHGAKGLDEILIGSNTYSVMKESPVPVLAIPHNAGINKIKRIVFAGDYKSIEDKNVLQTLIQLSKAFNAEINVLHIDEDKDASLSSKEIGEAKKFEQYFKNIKHSYHFIHTQNPEEGIEDYAETNDVDLIALIPRKHGFLDNLSKKSVSKKLAFHSKVPLLALK</sequence>
<evidence type="ECO:0000256" key="1">
    <source>
        <dbReference type="ARBA" id="ARBA00008791"/>
    </source>
</evidence>
<organism evidence="3 4">
    <name type="scientific">Agaribacillus aureus</name>
    <dbReference type="NCBI Taxonomy" id="3051825"/>
    <lineage>
        <taxon>Bacteria</taxon>
        <taxon>Pseudomonadati</taxon>
        <taxon>Bacteroidota</taxon>
        <taxon>Cytophagia</taxon>
        <taxon>Cytophagales</taxon>
        <taxon>Splendidivirgaceae</taxon>
        <taxon>Agaribacillus</taxon>
    </lineage>
</organism>
<accession>A0ABT8LJ36</accession>
<dbReference type="InterPro" id="IPR006016">
    <property type="entry name" value="UspA"/>
</dbReference>
<protein>
    <submittedName>
        <fullName evidence="3">Universal stress protein</fullName>
    </submittedName>
</protein>
<evidence type="ECO:0000313" key="3">
    <source>
        <dbReference type="EMBL" id="MDN5217201.1"/>
    </source>
</evidence>
<dbReference type="PANTHER" id="PTHR46268:SF6">
    <property type="entry name" value="UNIVERSAL STRESS PROTEIN UP12"/>
    <property type="match status" value="1"/>
</dbReference>
<gene>
    <name evidence="3" type="ORF">QQ020_34330</name>
</gene>
<evidence type="ECO:0000259" key="2">
    <source>
        <dbReference type="Pfam" id="PF00582"/>
    </source>
</evidence>
<dbReference type="EMBL" id="JAUJEB010000014">
    <property type="protein sequence ID" value="MDN5217201.1"/>
    <property type="molecule type" value="Genomic_DNA"/>
</dbReference>
<dbReference type="Proteomes" id="UP001172083">
    <property type="component" value="Unassembled WGS sequence"/>
</dbReference>
<comment type="similarity">
    <text evidence="1">Belongs to the universal stress protein A family.</text>
</comment>
<dbReference type="RefSeq" id="WP_346762538.1">
    <property type="nucleotide sequence ID" value="NZ_JAUJEB010000014.1"/>
</dbReference>
<dbReference type="InterPro" id="IPR014729">
    <property type="entry name" value="Rossmann-like_a/b/a_fold"/>
</dbReference>
<feature type="domain" description="UspA" evidence="2">
    <location>
        <begin position="5"/>
        <end position="144"/>
    </location>
</feature>
<comment type="caution">
    <text evidence="3">The sequence shown here is derived from an EMBL/GenBank/DDBJ whole genome shotgun (WGS) entry which is preliminary data.</text>
</comment>
<proteinExistence type="inferred from homology"/>
<dbReference type="PANTHER" id="PTHR46268">
    <property type="entry name" value="STRESS RESPONSE PROTEIN NHAX"/>
    <property type="match status" value="1"/>
</dbReference>
<reference evidence="3" key="1">
    <citation type="submission" date="2023-06" db="EMBL/GenBank/DDBJ databases">
        <title>Genomic of Agaribacillus aureum.</title>
        <authorList>
            <person name="Wang G."/>
        </authorList>
    </citation>
    <scope>NUCLEOTIDE SEQUENCE</scope>
    <source>
        <strain evidence="3">BMA12</strain>
    </source>
</reference>
<dbReference type="InterPro" id="IPR006015">
    <property type="entry name" value="Universal_stress_UspA"/>
</dbReference>
<dbReference type="CDD" id="cd00293">
    <property type="entry name" value="USP-like"/>
    <property type="match status" value="2"/>
</dbReference>
<dbReference type="SUPFAM" id="SSF52402">
    <property type="entry name" value="Adenine nucleotide alpha hydrolases-like"/>
    <property type="match status" value="2"/>
</dbReference>
<keyword evidence="4" id="KW-1185">Reference proteome</keyword>
<dbReference type="Pfam" id="PF00582">
    <property type="entry name" value="Usp"/>
    <property type="match status" value="2"/>
</dbReference>
<dbReference type="Gene3D" id="3.40.50.620">
    <property type="entry name" value="HUPs"/>
    <property type="match status" value="2"/>
</dbReference>
<evidence type="ECO:0000313" key="4">
    <source>
        <dbReference type="Proteomes" id="UP001172083"/>
    </source>
</evidence>